<organism evidence="1 2">
    <name type="scientific">Pantoea stewartii</name>
    <dbReference type="NCBI Taxonomy" id="66269"/>
    <lineage>
        <taxon>Bacteria</taxon>
        <taxon>Pseudomonadati</taxon>
        <taxon>Pseudomonadota</taxon>
        <taxon>Gammaproteobacteria</taxon>
        <taxon>Enterobacterales</taxon>
        <taxon>Erwiniaceae</taxon>
        <taxon>Pantoea</taxon>
    </lineage>
</organism>
<reference evidence="1 2" key="1">
    <citation type="journal article" date="2016" name="Front. Microbiol.">
        <title>Genomic Resource of Rice Seed Associated Bacteria.</title>
        <authorList>
            <person name="Midha S."/>
            <person name="Bansal K."/>
            <person name="Sharma S."/>
            <person name="Kumar N."/>
            <person name="Patil P.P."/>
            <person name="Chaudhry V."/>
            <person name="Patil P.B."/>
        </authorList>
    </citation>
    <scope>NUCLEOTIDE SEQUENCE [LARGE SCALE GENOMIC DNA]</scope>
    <source>
        <strain evidence="1 2">RSA13</strain>
    </source>
</reference>
<dbReference type="Proteomes" id="UP000072520">
    <property type="component" value="Unassembled WGS sequence"/>
</dbReference>
<sequence length="99" mass="11169">MSAVEAKNNQVGPIITTDKNNCWHFAHGSGPLALDYRVNLLRHRCVSLFYPLLWLIQTPAEGQPGAILLFMTGYTIDFQHSRPHVNKIALRDSSRPTHC</sequence>
<accession>A0AB34VD23</accession>
<comment type="caution">
    <text evidence="1">The sequence shown here is derived from an EMBL/GenBank/DDBJ whole genome shotgun (WGS) entry which is preliminary data.</text>
</comment>
<proteinExistence type="predicted"/>
<evidence type="ECO:0000313" key="2">
    <source>
        <dbReference type="Proteomes" id="UP000072520"/>
    </source>
</evidence>
<dbReference type="AlphaFoldDB" id="A0AB34VD23"/>
<name>A0AB34VD23_9GAMM</name>
<evidence type="ECO:0000313" key="1">
    <source>
        <dbReference type="EMBL" id="KTS95244.1"/>
    </source>
</evidence>
<dbReference type="EMBL" id="LDSI01000024">
    <property type="protein sequence ID" value="KTS95244.1"/>
    <property type="molecule type" value="Genomic_DNA"/>
</dbReference>
<gene>
    <name evidence="1" type="ORF">RSA13_16375</name>
</gene>
<protein>
    <submittedName>
        <fullName evidence="1">Uncharacterized protein</fullName>
    </submittedName>
</protein>